<keyword evidence="7" id="KW-1185">Reference proteome</keyword>
<keyword evidence="2 5" id="KW-0812">Transmembrane</keyword>
<reference evidence="6 7" key="1">
    <citation type="submission" date="2023-09" db="EMBL/GenBank/DDBJ databases">
        <authorList>
            <person name="Rey-Velasco X."/>
        </authorList>
    </citation>
    <scope>NUCLEOTIDE SEQUENCE [LARGE SCALE GENOMIC DNA]</scope>
    <source>
        <strain evidence="6 7">W345</strain>
    </source>
</reference>
<dbReference type="Pfam" id="PF01124">
    <property type="entry name" value="MAPEG"/>
    <property type="match status" value="1"/>
</dbReference>
<feature type="transmembrane region" description="Helical" evidence="5">
    <location>
        <begin position="111"/>
        <end position="130"/>
    </location>
</feature>
<keyword evidence="4 5" id="KW-0472">Membrane</keyword>
<comment type="subcellular location">
    <subcellularLocation>
        <location evidence="1">Membrane</location>
    </subcellularLocation>
</comment>
<dbReference type="Gene3D" id="1.20.120.550">
    <property type="entry name" value="Membrane associated eicosanoid/glutathione metabolism-like domain"/>
    <property type="match status" value="1"/>
</dbReference>
<organism evidence="6 7">
    <name type="scientific">Banduia mediterranea</name>
    <dbReference type="NCBI Taxonomy" id="3075609"/>
    <lineage>
        <taxon>Bacteria</taxon>
        <taxon>Pseudomonadati</taxon>
        <taxon>Pseudomonadota</taxon>
        <taxon>Gammaproteobacteria</taxon>
        <taxon>Nevskiales</taxon>
        <taxon>Algiphilaceae</taxon>
        <taxon>Banduia</taxon>
    </lineage>
</organism>
<proteinExistence type="predicted"/>
<accession>A0ABU2WHJ4</accession>
<dbReference type="RefSeq" id="WP_311364414.1">
    <property type="nucleotide sequence ID" value="NZ_JAVRIC010000007.1"/>
</dbReference>
<evidence type="ECO:0000256" key="4">
    <source>
        <dbReference type="ARBA" id="ARBA00023136"/>
    </source>
</evidence>
<comment type="caution">
    <text evidence="6">The sequence shown here is derived from an EMBL/GenBank/DDBJ whole genome shotgun (WGS) entry which is preliminary data.</text>
</comment>
<dbReference type="InterPro" id="IPR001129">
    <property type="entry name" value="Membr-assoc_MAPEG"/>
</dbReference>
<evidence type="ECO:0000256" key="5">
    <source>
        <dbReference type="SAM" id="Phobius"/>
    </source>
</evidence>
<evidence type="ECO:0000256" key="3">
    <source>
        <dbReference type="ARBA" id="ARBA00022989"/>
    </source>
</evidence>
<dbReference type="EMBL" id="JAVRIC010000007">
    <property type="protein sequence ID" value="MDT0497020.1"/>
    <property type="molecule type" value="Genomic_DNA"/>
</dbReference>
<evidence type="ECO:0000313" key="6">
    <source>
        <dbReference type="EMBL" id="MDT0497020.1"/>
    </source>
</evidence>
<dbReference type="InterPro" id="IPR023352">
    <property type="entry name" value="MAPEG-like_dom_sf"/>
</dbReference>
<dbReference type="SUPFAM" id="SSF161084">
    <property type="entry name" value="MAPEG domain-like"/>
    <property type="match status" value="1"/>
</dbReference>
<feature type="transmembrane region" description="Helical" evidence="5">
    <location>
        <begin position="6"/>
        <end position="25"/>
    </location>
</feature>
<gene>
    <name evidence="6" type="ORF">RM530_06525</name>
</gene>
<evidence type="ECO:0000256" key="2">
    <source>
        <dbReference type="ARBA" id="ARBA00022692"/>
    </source>
</evidence>
<keyword evidence="3 5" id="KW-1133">Transmembrane helix</keyword>
<protein>
    <submittedName>
        <fullName evidence="6">MAPEG family protein</fullName>
    </submittedName>
</protein>
<evidence type="ECO:0000313" key="7">
    <source>
        <dbReference type="Proteomes" id="UP001254608"/>
    </source>
</evidence>
<dbReference type="Proteomes" id="UP001254608">
    <property type="component" value="Unassembled WGS sequence"/>
</dbReference>
<evidence type="ECO:0000256" key="1">
    <source>
        <dbReference type="ARBA" id="ARBA00004370"/>
    </source>
</evidence>
<name>A0ABU2WHJ4_9GAMM</name>
<sequence>MGTSVMAVLLFTAWTLVVVAIVLLWRGFEIARGVPANSWGRGAERDRPGLVKRAEHAHINCLENLPVFAAIVMAAVFSDKSAVTDGVAMWVVYARVLQSVMHLIGVSQWLVLLRATFYFVQVALFVYMIVGLL</sequence>